<sequence>MAKVYDRPRVVRHVGPQKNKAGLGKAIINNRAKQRARDYEEALHTSSLPSGLHSVTQETDLDAFLNTAQLAGTDFAAERRNITVISTPSASSKNPYLLTPEQEERVNSLQKENRQRLRVPRRPGWTKDMSKDVLERRERDSFLEWRRGLAELSDEKQLLLTPFERNLSVWRQLWRTLERSHLIVQIVDARNPLNFRCEDLETYVKEVSTNEDGSDRGKRKSLILVNKSDLLTHTQRKGWADYFDRLGIAYAFFSAADAAALQEERAAMLAPLEEETLSDEEDEDAAYLDSDEGSELLDDDTALPKPTAAAHTDDAEDGWTSEDEQDEDGQVEALADTVARIARLQEAPARDKTRVLSVLELEELFLQEAPDLNEFRREDGSTPTKLIVGLVGYPNVGKSSTINALIGEKKVSVSSTPGKTKNYQTIHLSDDIILCDCPGLVFPQFASTKAQLVCDGVLPIDQMREHTGPVSLVTQRIPHDVLQATYGLRIVTLPIDEGGTGVPTSSELLAAYSVARGFFTAGMGNPDESRSARYVLKDYVNGKLIYCHPPPGIDDATFNYENRDLERLRSLDKLRKKQAPITRVGREADTFIPVPDEPDSDDEEGGDVASTAAPSTRMSMRGPSKRSMKAQNLDAGFFTTSSRMYMPEFMGGAAANGGRSTARVGMYAIQNRLNDDGTPVDPNKMTFQAGPGQSGKKHFKGNRRQKLRSGGGYD</sequence>
<dbReference type="OrthoDB" id="61815at2759"/>
<reference evidence="8 9" key="1">
    <citation type="journal article" date="2011" name="J. Gen. Appl. Microbiol.">
        <title>Draft genome sequencing of the enigmatic basidiomycete Mixia osmundae.</title>
        <authorList>
            <person name="Nishida H."/>
            <person name="Nagatsuka Y."/>
            <person name="Sugiyama J."/>
        </authorList>
    </citation>
    <scope>NUCLEOTIDE SEQUENCE [LARGE SCALE GENOMIC DNA]</scope>
    <source>
        <strain evidence="9">CBS 9802 / IAM 14324 / JCM 22182 / KY 12970</strain>
    </source>
</reference>
<feature type="compositionally biased region" description="Acidic residues" evidence="6">
    <location>
        <begin position="596"/>
        <end position="606"/>
    </location>
</feature>
<reference evidence="8 9" key="2">
    <citation type="journal article" date="2012" name="Open Biol.">
        <title>Characteristics of nucleosomes and linker DNA regions on the genome of the basidiomycete Mixia osmundae revealed by mono- and dinucleosome mapping.</title>
        <authorList>
            <person name="Nishida H."/>
            <person name="Kondo S."/>
            <person name="Matsumoto T."/>
            <person name="Suzuki Y."/>
            <person name="Yoshikawa H."/>
            <person name="Taylor T.D."/>
            <person name="Sugiyama J."/>
        </authorList>
    </citation>
    <scope>NUCLEOTIDE SEQUENCE [LARGE SCALE GENOMIC DNA]</scope>
    <source>
        <strain evidence="9">CBS 9802 / IAM 14324 / JCM 22182 / KY 12970</strain>
    </source>
</reference>
<dbReference type="CDD" id="cd01857">
    <property type="entry name" value="HSR1_MMR1"/>
    <property type="match status" value="1"/>
</dbReference>
<dbReference type="AlphaFoldDB" id="G7E029"/>
<dbReference type="InterPro" id="IPR006073">
    <property type="entry name" value="GTP-bd"/>
</dbReference>
<dbReference type="HOGENOM" id="CLU_011072_5_0_1"/>
<feature type="compositionally biased region" description="Acidic residues" evidence="6">
    <location>
        <begin position="314"/>
        <end position="329"/>
    </location>
</feature>
<evidence type="ECO:0000313" key="9">
    <source>
        <dbReference type="Proteomes" id="UP000009131"/>
    </source>
</evidence>
<gene>
    <name evidence="8" type="primary">Mo02853</name>
    <name evidence="8" type="ORF">E5Q_02853</name>
</gene>
<name>G7E029_MIXOS</name>
<evidence type="ECO:0000256" key="6">
    <source>
        <dbReference type="SAM" id="MobiDB-lite"/>
    </source>
</evidence>
<dbReference type="GO" id="GO:0003924">
    <property type="term" value="F:GTPase activity"/>
    <property type="evidence" value="ECO:0007669"/>
    <property type="project" value="InterPro"/>
</dbReference>
<keyword evidence="5" id="KW-0342">GTP-binding</keyword>
<dbReference type="GO" id="GO:0005829">
    <property type="term" value="C:cytosol"/>
    <property type="evidence" value="ECO:0007669"/>
    <property type="project" value="TreeGrafter"/>
</dbReference>
<evidence type="ECO:0000256" key="4">
    <source>
        <dbReference type="ARBA" id="ARBA00022801"/>
    </source>
</evidence>
<dbReference type="GO" id="GO:0000054">
    <property type="term" value="P:ribosomal subunit export from nucleus"/>
    <property type="evidence" value="ECO:0007669"/>
    <property type="project" value="TreeGrafter"/>
</dbReference>
<dbReference type="InterPro" id="IPR027417">
    <property type="entry name" value="P-loop_NTPase"/>
</dbReference>
<accession>G7E029</accession>
<protein>
    <recommendedName>
        <fullName evidence="7">CP-type G domain-containing protein</fullName>
    </recommendedName>
</protein>
<feature type="compositionally biased region" description="Acidic residues" evidence="6">
    <location>
        <begin position="273"/>
        <end position="301"/>
    </location>
</feature>
<dbReference type="InParanoid" id="G7E029"/>
<dbReference type="STRING" id="764103.G7E029"/>
<keyword evidence="3" id="KW-0547">Nucleotide-binding</keyword>
<keyword evidence="9" id="KW-1185">Reference proteome</keyword>
<dbReference type="Pfam" id="PF01926">
    <property type="entry name" value="MMR_HSR1"/>
    <property type="match status" value="1"/>
</dbReference>
<evidence type="ECO:0000256" key="3">
    <source>
        <dbReference type="ARBA" id="ARBA00022741"/>
    </source>
</evidence>
<dbReference type="FunCoup" id="G7E029">
    <property type="interactions" value="846"/>
</dbReference>
<dbReference type="InterPro" id="IPR030378">
    <property type="entry name" value="G_CP_dom"/>
</dbReference>
<dbReference type="eggNOG" id="KOG1424">
    <property type="taxonomic scope" value="Eukaryota"/>
</dbReference>
<evidence type="ECO:0000256" key="2">
    <source>
        <dbReference type="ARBA" id="ARBA00022490"/>
    </source>
</evidence>
<evidence type="ECO:0000256" key="5">
    <source>
        <dbReference type="ARBA" id="ARBA00023134"/>
    </source>
</evidence>
<keyword evidence="4" id="KW-0378">Hydrolase</keyword>
<dbReference type="PANTHER" id="PTHR45709:SF2">
    <property type="entry name" value="LARGE SUBUNIT GTPASE 1 HOMOLOG"/>
    <property type="match status" value="1"/>
</dbReference>
<feature type="region of interest" description="Disordered" evidence="6">
    <location>
        <begin position="674"/>
        <end position="714"/>
    </location>
</feature>
<keyword evidence="2" id="KW-0963">Cytoplasm</keyword>
<comment type="subcellular location">
    <subcellularLocation>
        <location evidence="1">Cytoplasm</location>
    </subcellularLocation>
</comment>
<dbReference type="Gene3D" id="3.40.50.300">
    <property type="entry name" value="P-loop containing nucleotide triphosphate hydrolases"/>
    <property type="match status" value="2"/>
</dbReference>
<dbReference type="SUPFAM" id="SSF52540">
    <property type="entry name" value="P-loop containing nucleoside triphosphate hydrolases"/>
    <property type="match status" value="1"/>
</dbReference>
<dbReference type="PROSITE" id="PS51721">
    <property type="entry name" value="G_CP"/>
    <property type="match status" value="1"/>
</dbReference>
<dbReference type="InterPro" id="IPR043358">
    <property type="entry name" value="GNL1-like"/>
</dbReference>
<evidence type="ECO:0000256" key="1">
    <source>
        <dbReference type="ARBA" id="ARBA00004496"/>
    </source>
</evidence>
<feature type="compositionally biased region" description="Basic residues" evidence="6">
    <location>
        <begin position="695"/>
        <end position="707"/>
    </location>
</feature>
<proteinExistence type="predicted"/>
<evidence type="ECO:0000313" key="8">
    <source>
        <dbReference type="EMBL" id="GAA96189.1"/>
    </source>
</evidence>
<organism evidence="8 9">
    <name type="scientific">Mixia osmundae (strain CBS 9802 / IAM 14324 / JCM 22182 / KY 12970)</name>
    <dbReference type="NCBI Taxonomy" id="764103"/>
    <lineage>
        <taxon>Eukaryota</taxon>
        <taxon>Fungi</taxon>
        <taxon>Dikarya</taxon>
        <taxon>Basidiomycota</taxon>
        <taxon>Pucciniomycotina</taxon>
        <taxon>Mixiomycetes</taxon>
        <taxon>Mixiales</taxon>
        <taxon>Mixiaceae</taxon>
        <taxon>Mixia</taxon>
    </lineage>
</organism>
<dbReference type="Proteomes" id="UP000009131">
    <property type="component" value="Unassembled WGS sequence"/>
</dbReference>
<comment type="caution">
    <text evidence="8">The sequence shown here is derived from an EMBL/GenBank/DDBJ whole genome shotgun (WGS) entry which is preliminary data.</text>
</comment>
<evidence type="ECO:0000259" key="7">
    <source>
        <dbReference type="PROSITE" id="PS51721"/>
    </source>
</evidence>
<feature type="region of interest" description="Disordered" evidence="6">
    <location>
        <begin position="591"/>
        <end position="628"/>
    </location>
</feature>
<feature type="region of interest" description="Disordered" evidence="6">
    <location>
        <begin position="273"/>
        <end position="329"/>
    </location>
</feature>
<dbReference type="EMBL" id="BABT02000076">
    <property type="protein sequence ID" value="GAA96189.1"/>
    <property type="molecule type" value="Genomic_DNA"/>
</dbReference>
<dbReference type="PANTHER" id="PTHR45709">
    <property type="entry name" value="LARGE SUBUNIT GTPASE 1 HOMOLOG-RELATED"/>
    <property type="match status" value="1"/>
</dbReference>
<feature type="domain" description="CP-type G" evidence="7">
    <location>
        <begin position="170"/>
        <end position="443"/>
    </location>
</feature>
<dbReference type="GO" id="GO:0005525">
    <property type="term" value="F:GTP binding"/>
    <property type="evidence" value="ECO:0007669"/>
    <property type="project" value="UniProtKB-KW"/>
</dbReference>